<keyword evidence="3" id="KW-1185">Reference proteome</keyword>
<organism evidence="2 3">
    <name type="scientific">Micropruina glycogenica</name>
    <dbReference type="NCBI Taxonomy" id="75385"/>
    <lineage>
        <taxon>Bacteria</taxon>
        <taxon>Bacillati</taxon>
        <taxon>Actinomycetota</taxon>
        <taxon>Actinomycetes</taxon>
        <taxon>Propionibacteriales</taxon>
        <taxon>Nocardioidaceae</taxon>
        <taxon>Micropruina</taxon>
    </lineage>
</organism>
<accession>A0A2N9JFS8</accession>
<feature type="region of interest" description="Disordered" evidence="1">
    <location>
        <begin position="52"/>
        <end position="88"/>
    </location>
</feature>
<feature type="region of interest" description="Disordered" evidence="1">
    <location>
        <begin position="1"/>
        <end position="28"/>
    </location>
</feature>
<sequence length="88" mass="9412">MCCAESATSSGDASTPSSGSCCSTENAPPARDTNLTAFVTRSCLRAGSYVSQRQLRQSRRTGPDKLDQHLTRSEANQQAQATFLADVR</sequence>
<feature type="compositionally biased region" description="Basic and acidic residues" evidence="1">
    <location>
        <begin position="61"/>
        <end position="72"/>
    </location>
</feature>
<proteinExistence type="predicted"/>
<dbReference type="EMBL" id="LT985188">
    <property type="protein sequence ID" value="SPD86358.1"/>
    <property type="molecule type" value="Genomic_DNA"/>
</dbReference>
<dbReference type="Proteomes" id="UP000238164">
    <property type="component" value="Chromosome 1"/>
</dbReference>
<evidence type="ECO:0000313" key="2">
    <source>
        <dbReference type="EMBL" id="SPD86358.1"/>
    </source>
</evidence>
<protein>
    <submittedName>
        <fullName evidence="2">Uncharacterized protein</fullName>
    </submittedName>
</protein>
<gene>
    <name evidence="2" type="ORF">MPLG2_1322</name>
</gene>
<dbReference type="AlphaFoldDB" id="A0A2N9JFS8"/>
<evidence type="ECO:0000313" key="3">
    <source>
        <dbReference type="Proteomes" id="UP000238164"/>
    </source>
</evidence>
<evidence type="ECO:0000256" key="1">
    <source>
        <dbReference type="SAM" id="MobiDB-lite"/>
    </source>
</evidence>
<feature type="compositionally biased region" description="Low complexity" evidence="1">
    <location>
        <begin position="1"/>
        <end position="20"/>
    </location>
</feature>
<dbReference type="KEGG" id="mgg:MPLG2_1322"/>
<reference evidence="2 3" key="1">
    <citation type="submission" date="2018-02" db="EMBL/GenBank/DDBJ databases">
        <authorList>
            <person name="Cohen D.B."/>
            <person name="Kent A.D."/>
        </authorList>
    </citation>
    <scope>NUCLEOTIDE SEQUENCE [LARGE SCALE GENOMIC DNA]</scope>
    <source>
        <strain evidence="2">1</strain>
    </source>
</reference>
<name>A0A2N9JFS8_9ACTN</name>